<evidence type="ECO:0000259" key="7">
    <source>
        <dbReference type="PROSITE" id="PS51918"/>
    </source>
</evidence>
<dbReference type="GO" id="GO:0008168">
    <property type="term" value="F:methyltransferase activity"/>
    <property type="evidence" value="ECO:0007669"/>
    <property type="project" value="UniProtKB-KW"/>
</dbReference>
<keyword evidence="6" id="KW-0411">Iron-sulfur</keyword>
<dbReference type="GO" id="GO:0051539">
    <property type="term" value="F:4 iron, 4 sulfur cluster binding"/>
    <property type="evidence" value="ECO:0007669"/>
    <property type="project" value="UniProtKB-KW"/>
</dbReference>
<evidence type="ECO:0000256" key="4">
    <source>
        <dbReference type="ARBA" id="ARBA00022723"/>
    </source>
</evidence>
<dbReference type="AlphaFoldDB" id="A0A4R1K9C7"/>
<dbReference type="InterPro" id="IPR040072">
    <property type="entry name" value="Methyltransferase_A"/>
</dbReference>
<proteinExistence type="predicted"/>
<evidence type="ECO:0000256" key="6">
    <source>
        <dbReference type="ARBA" id="ARBA00023014"/>
    </source>
</evidence>
<comment type="cofactor">
    <cofactor evidence="1">
        <name>[4Fe-4S] cluster</name>
        <dbReference type="ChEBI" id="CHEBI:49883"/>
    </cofactor>
</comment>
<keyword evidence="5" id="KW-0408">Iron</keyword>
<dbReference type="GO" id="GO:0070475">
    <property type="term" value="P:rRNA base methylation"/>
    <property type="evidence" value="ECO:0007669"/>
    <property type="project" value="TreeGrafter"/>
</dbReference>
<evidence type="ECO:0000313" key="8">
    <source>
        <dbReference type="EMBL" id="TCK60955.1"/>
    </source>
</evidence>
<dbReference type="EMBL" id="SMGG01000004">
    <property type="protein sequence ID" value="TCK60955.1"/>
    <property type="molecule type" value="Genomic_DNA"/>
</dbReference>
<name>A0A4R1K9C7_9BACT</name>
<dbReference type="InterPro" id="IPR058240">
    <property type="entry name" value="rSAM_sf"/>
</dbReference>
<dbReference type="Pfam" id="PF04055">
    <property type="entry name" value="Radical_SAM"/>
    <property type="match status" value="1"/>
</dbReference>
<dbReference type="PROSITE" id="PS51918">
    <property type="entry name" value="RADICAL_SAM"/>
    <property type="match status" value="1"/>
</dbReference>
<evidence type="ECO:0000256" key="1">
    <source>
        <dbReference type="ARBA" id="ARBA00001966"/>
    </source>
</evidence>
<dbReference type="OrthoDB" id="9793973at2"/>
<dbReference type="GO" id="GO:0030488">
    <property type="term" value="P:tRNA methylation"/>
    <property type="evidence" value="ECO:0007669"/>
    <property type="project" value="TreeGrafter"/>
</dbReference>
<dbReference type="GO" id="GO:0046872">
    <property type="term" value="F:metal ion binding"/>
    <property type="evidence" value="ECO:0007669"/>
    <property type="project" value="UniProtKB-KW"/>
</dbReference>
<reference evidence="8 9" key="1">
    <citation type="submission" date="2019-03" db="EMBL/GenBank/DDBJ databases">
        <title>Genomic Encyclopedia of Type Strains, Phase IV (KMG-IV): sequencing the most valuable type-strain genomes for metagenomic binning, comparative biology and taxonomic classification.</title>
        <authorList>
            <person name="Goeker M."/>
        </authorList>
    </citation>
    <scope>NUCLEOTIDE SEQUENCE [LARGE SCALE GENOMIC DNA]</scope>
    <source>
        <strain evidence="8 9">DSM 24984</strain>
    </source>
</reference>
<evidence type="ECO:0000256" key="3">
    <source>
        <dbReference type="ARBA" id="ARBA00022691"/>
    </source>
</evidence>
<dbReference type="SFLD" id="SFLDS00029">
    <property type="entry name" value="Radical_SAM"/>
    <property type="match status" value="1"/>
</dbReference>
<evidence type="ECO:0000256" key="2">
    <source>
        <dbReference type="ARBA" id="ARBA00022485"/>
    </source>
</evidence>
<evidence type="ECO:0000313" key="9">
    <source>
        <dbReference type="Proteomes" id="UP000294614"/>
    </source>
</evidence>
<dbReference type="SUPFAM" id="SSF102114">
    <property type="entry name" value="Radical SAM enzymes"/>
    <property type="match status" value="1"/>
</dbReference>
<evidence type="ECO:0000256" key="5">
    <source>
        <dbReference type="ARBA" id="ARBA00023004"/>
    </source>
</evidence>
<dbReference type="Proteomes" id="UP000294614">
    <property type="component" value="Unassembled WGS sequence"/>
</dbReference>
<dbReference type="CDD" id="cd01335">
    <property type="entry name" value="Radical_SAM"/>
    <property type="match status" value="1"/>
</dbReference>
<feature type="domain" description="Radical SAM core" evidence="7">
    <location>
        <begin position="19"/>
        <end position="236"/>
    </location>
</feature>
<sequence length="253" mass="27663">MNRLTAVDLHDGLAVETVVYPYGTVCISSQAGCRMACPFCASGRKGLVRSLTAEEMLLQVETAPSAKRVTVSGIGEPLDNFDEVARFIALCPLPVSVTTTASSTELLKKLLLLPHNGVMISIHGGTEEAHKKLVPKAPPLIEIYSALASAWEQMSVRARKRVGLNYLPVAGINDSEEEIELFAQAALKFPESSVHLLSLNKVPNSPFQPVSHARRDEIFQLLRGQGINVRRANAFRRQEKGGCGTLWLKKYID</sequence>
<keyword evidence="8" id="KW-0489">Methyltransferase</keyword>
<dbReference type="RefSeq" id="WP_132873812.1">
    <property type="nucleotide sequence ID" value="NZ_SMGG01000004.1"/>
</dbReference>
<dbReference type="PANTHER" id="PTHR30544">
    <property type="entry name" value="23S RRNA METHYLTRANSFERASE"/>
    <property type="match status" value="1"/>
</dbReference>
<dbReference type="InterPro" id="IPR013785">
    <property type="entry name" value="Aldolase_TIM"/>
</dbReference>
<keyword evidence="4" id="KW-0479">Metal-binding</keyword>
<keyword evidence="9" id="KW-1185">Reference proteome</keyword>
<dbReference type="Gene3D" id="3.20.20.70">
    <property type="entry name" value="Aldolase class I"/>
    <property type="match status" value="1"/>
</dbReference>
<dbReference type="InterPro" id="IPR007197">
    <property type="entry name" value="rSAM"/>
</dbReference>
<keyword evidence="2" id="KW-0004">4Fe-4S</keyword>
<comment type="caution">
    <text evidence="8">The sequence shown here is derived from an EMBL/GenBank/DDBJ whole genome shotgun (WGS) entry which is preliminary data.</text>
</comment>
<organism evidence="8 9">
    <name type="scientific">Seleniivibrio woodruffii</name>
    <dbReference type="NCBI Taxonomy" id="1078050"/>
    <lineage>
        <taxon>Bacteria</taxon>
        <taxon>Pseudomonadati</taxon>
        <taxon>Deferribacterota</taxon>
        <taxon>Deferribacteres</taxon>
        <taxon>Deferribacterales</taxon>
        <taxon>Geovibrionaceae</taxon>
        <taxon>Seleniivibrio</taxon>
    </lineage>
</organism>
<gene>
    <name evidence="8" type="ORF">C8D98_1836</name>
</gene>
<keyword evidence="3" id="KW-0949">S-adenosyl-L-methionine</keyword>
<dbReference type="PANTHER" id="PTHR30544:SF5">
    <property type="entry name" value="RADICAL SAM CORE DOMAIN-CONTAINING PROTEIN"/>
    <property type="match status" value="1"/>
</dbReference>
<keyword evidence="8" id="KW-0808">Transferase</keyword>
<protein>
    <submittedName>
        <fullName evidence="8">23S rRNA (Adenine2503-C2)-methyltransferase</fullName>
    </submittedName>
</protein>
<accession>A0A4R1K9C7</accession>